<name>A0A7W7MHP7_9ACTN</name>
<comment type="caution">
    <text evidence="7">The sequence shown here is derived from an EMBL/GenBank/DDBJ whole genome shotgun (WGS) entry which is preliminary data.</text>
</comment>
<feature type="DNA-binding region" description="H-T-H motif" evidence="4">
    <location>
        <begin position="36"/>
        <end position="55"/>
    </location>
</feature>
<dbReference type="Pfam" id="PF16859">
    <property type="entry name" value="TetR_C_11"/>
    <property type="match status" value="1"/>
</dbReference>
<dbReference type="PROSITE" id="PS50977">
    <property type="entry name" value="HTH_TETR_2"/>
    <property type="match status" value="1"/>
</dbReference>
<reference evidence="6 9" key="2">
    <citation type="submission" date="2021-01" db="EMBL/GenBank/DDBJ databases">
        <title>Whole genome shotgun sequence of Actinoplanes lobatus NBRC 12513.</title>
        <authorList>
            <person name="Komaki H."/>
            <person name="Tamura T."/>
        </authorList>
    </citation>
    <scope>NUCLEOTIDE SEQUENCE [LARGE SCALE GENOMIC DNA]</scope>
    <source>
        <strain evidence="6 9">NBRC 12513</strain>
    </source>
</reference>
<dbReference type="InterPro" id="IPR050109">
    <property type="entry name" value="HTH-type_TetR-like_transc_reg"/>
</dbReference>
<evidence type="ECO:0000256" key="3">
    <source>
        <dbReference type="ARBA" id="ARBA00023163"/>
    </source>
</evidence>
<dbReference type="InterPro" id="IPR001647">
    <property type="entry name" value="HTH_TetR"/>
</dbReference>
<keyword evidence="9" id="KW-1185">Reference proteome</keyword>
<evidence type="ECO:0000313" key="9">
    <source>
        <dbReference type="Proteomes" id="UP000631312"/>
    </source>
</evidence>
<dbReference type="InterPro" id="IPR011075">
    <property type="entry name" value="TetR_C"/>
</dbReference>
<dbReference type="EMBL" id="JACHNC010000001">
    <property type="protein sequence ID" value="MBB4750180.1"/>
    <property type="molecule type" value="Genomic_DNA"/>
</dbReference>
<reference evidence="7 8" key="1">
    <citation type="submission" date="2020-08" db="EMBL/GenBank/DDBJ databases">
        <title>Sequencing the genomes of 1000 actinobacteria strains.</title>
        <authorList>
            <person name="Klenk H.-P."/>
        </authorList>
    </citation>
    <scope>NUCLEOTIDE SEQUENCE [LARGE SCALE GENOMIC DNA]</scope>
    <source>
        <strain evidence="7 8">DSM 43150</strain>
    </source>
</reference>
<dbReference type="PANTHER" id="PTHR30055">
    <property type="entry name" value="HTH-TYPE TRANSCRIPTIONAL REGULATOR RUTR"/>
    <property type="match status" value="1"/>
</dbReference>
<keyword evidence="3" id="KW-0804">Transcription</keyword>
<dbReference type="PRINTS" id="PR00455">
    <property type="entry name" value="HTHTETR"/>
</dbReference>
<gene>
    <name evidence="6" type="ORF">Alo02nite_18310</name>
    <name evidence="7" type="ORF">BJ964_004341</name>
</gene>
<dbReference type="GO" id="GO:0000976">
    <property type="term" value="F:transcription cis-regulatory region binding"/>
    <property type="evidence" value="ECO:0007669"/>
    <property type="project" value="TreeGrafter"/>
</dbReference>
<evidence type="ECO:0000313" key="6">
    <source>
        <dbReference type="EMBL" id="GIE38933.1"/>
    </source>
</evidence>
<dbReference type="Proteomes" id="UP000590511">
    <property type="component" value="Unassembled WGS sequence"/>
</dbReference>
<dbReference type="Pfam" id="PF00440">
    <property type="entry name" value="TetR_N"/>
    <property type="match status" value="1"/>
</dbReference>
<dbReference type="AlphaFoldDB" id="A0A7W7MHP7"/>
<accession>A0A7W7MHP7</accession>
<sequence length="201" mass="21172">MAAGVPAGRPRDPGVDERITRAAALVYGTDGWAGFSVDAVARKAGVGKASIYLRWPNKEALFVATLASRLGGVRDIDTGSVRDDLVALARQVLHTFLGEDGGAVLRLTVEAGGIPAGREHLDRFLRSQVAAARAIVLRGIDRGQLSRDTSVTLLLDCISGGALNHAVATPADLRAQVAAGADRYAEELVDFVLSSSYRVPR</sequence>
<dbReference type="SUPFAM" id="SSF48498">
    <property type="entry name" value="Tetracyclin repressor-like, C-terminal domain"/>
    <property type="match status" value="1"/>
</dbReference>
<protein>
    <submittedName>
        <fullName evidence="7">AcrR family transcriptional regulator</fullName>
    </submittedName>
    <submittedName>
        <fullName evidence="6">TetR-family transcriptional regulator</fullName>
    </submittedName>
</protein>
<dbReference type="InterPro" id="IPR036271">
    <property type="entry name" value="Tet_transcr_reg_TetR-rel_C_sf"/>
</dbReference>
<dbReference type="InterPro" id="IPR009057">
    <property type="entry name" value="Homeodomain-like_sf"/>
</dbReference>
<keyword evidence="2 4" id="KW-0238">DNA-binding</keyword>
<dbReference type="SUPFAM" id="SSF46689">
    <property type="entry name" value="Homeodomain-like"/>
    <property type="match status" value="1"/>
</dbReference>
<keyword evidence="1" id="KW-0805">Transcription regulation</keyword>
<proteinExistence type="predicted"/>
<dbReference type="GO" id="GO:0003700">
    <property type="term" value="F:DNA-binding transcription factor activity"/>
    <property type="evidence" value="ECO:0007669"/>
    <property type="project" value="TreeGrafter"/>
</dbReference>
<dbReference type="EMBL" id="BOMP01000029">
    <property type="protein sequence ID" value="GIE38933.1"/>
    <property type="molecule type" value="Genomic_DNA"/>
</dbReference>
<dbReference type="RefSeq" id="WP_188122386.1">
    <property type="nucleotide sequence ID" value="NZ_BOMP01000029.1"/>
</dbReference>
<organism evidence="7 8">
    <name type="scientific">Actinoplanes lobatus</name>
    <dbReference type="NCBI Taxonomy" id="113568"/>
    <lineage>
        <taxon>Bacteria</taxon>
        <taxon>Bacillati</taxon>
        <taxon>Actinomycetota</taxon>
        <taxon>Actinomycetes</taxon>
        <taxon>Micromonosporales</taxon>
        <taxon>Micromonosporaceae</taxon>
        <taxon>Actinoplanes</taxon>
    </lineage>
</organism>
<evidence type="ECO:0000256" key="1">
    <source>
        <dbReference type="ARBA" id="ARBA00023015"/>
    </source>
</evidence>
<evidence type="ECO:0000313" key="7">
    <source>
        <dbReference type="EMBL" id="MBB4750180.1"/>
    </source>
</evidence>
<dbReference type="Gene3D" id="1.10.357.10">
    <property type="entry name" value="Tetracycline Repressor, domain 2"/>
    <property type="match status" value="1"/>
</dbReference>
<evidence type="ECO:0000256" key="4">
    <source>
        <dbReference type="PROSITE-ProRule" id="PRU00335"/>
    </source>
</evidence>
<dbReference type="PANTHER" id="PTHR30055:SF148">
    <property type="entry name" value="TETR-FAMILY TRANSCRIPTIONAL REGULATOR"/>
    <property type="match status" value="1"/>
</dbReference>
<evidence type="ECO:0000256" key="2">
    <source>
        <dbReference type="ARBA" id="ARBA00023125"/>
    </source>
</evidence>
<evidence type="ECO:0000259" key="5">
    <source>
        <dbReference type="PROSITE" id="PS50977"/>
    </source>
</evidence>
<feature type="domain" description="HTH tetR-type" evidence="5">
    <location>
        <begin position="13"/>
        <end position="73"/>
    </location>
</feature>
<evidence type="ECO:0000313" key="8">
    <source>
        <dbReference type="Proteomes" id="UP000590511"/>
    </source>
</evidence>
<dbReference type="Gene3D" id="1.10.10.60">
    <property type="entry name" value="Homeodomain-like"/>
    <property type="match status" value="1"/>
</dbReference>
<dbReference type="Proteomes" id="UP000631312">
    <property type="component" value="Unassembled WGS sequence"/>
</dbReference>